<organism evidence="2 3">
    <name type="scientific">Mycoplasmoides fastidiosum</name>
    <dbReference type="NCBI Taxonomy" id="92758"/>
    <lineage>
        <taxon>Bacteria</taxon>
        <taxon>Bacillati</taxon>
        <taxon>Mycoplasmatota</taxon>
        <taxon>Mycoplasmoidales</taxon>
        <taxon>Mycoplasmoidaceae</taxon>
        <taxon>Mycoplasmoides</taxon>
    </lineage>
</organism>
<evidence type="ECO:0000256" key="1">
    <source>
        <dbReference type="SAM" id="SignalP"/>
    </source>
</evidence>
<dbReference type="Proteomes" id="UP001240643">
    <property type="component" value="Unassembled WGS sequence"/>
</dbReference>
<evidence type="ECO:0000313" key="3">
    <source>
        <dbReference type="Proteomes" id="UP001240643"/>
    </source>
</evidence>
<dbReference type="RefSeq" id="WP_256547396.1">
    <property type="nucleotide sequence ID" value="NZ_CP101809.1"/>
</dbReference>
<feature type="signal peptide" evidence="1">
    <location>
        <begin position="1"/>
        <end position="28"/>
    </location>
</feature>
<gene>
    <name evidence="2" type="ORF">J2Z62_000348</name>
</gene>
<name>A0ABU0LYZ6_9BACT</name>
<comment type="caution">
    <text evidence="2">The sequence shown here is derived from an EMBL/GenBank/DDBJ whole genome shotgun (WGS) entry which is preliminary data.</text>
</comment>
<dbReference type="PROSITE" id="PS51257">
    <property type="entry name" value="PROKAR_LIPOPROTEIN"/>
    <property type="match status" value="1"/>
</dbReference>
<feature type="chain" id="PRO_5045095221" evidence="1">
    <location>
        <begin position="29"/>
        <end position="50"/>
    </location>
</feature>
<proteinExistence type="predicted"/>
<keyword evidence="3" id="KW-1185">Reference proteome</keyword>
<dbReference type="EMBL" id="JAUSWO010000001">
    <property type="protein sequence ID" value="MDQ0513910.1"/>
    <property type="molecule type" value="Genomic_DNA"/>
</dbReference>
<reference evidence="2" key="1">
    <citation type="submission" date="2023-07" db="EMBL/GenBank/DDBJ databases">
        <title>Genomic Encyclopedia of Type Strains, Phase IV (KMG-IV): sequencing the most valuable type-strain genomes for metagenomic binning, comparative biology and taxonomic classification.</title>
        <authorList>
            <person name="Goeker M."/>
        </authorList>
    </citation>
    <scope>NUCLEOTIDE SEQUENCE [LARGE SCALE GENOMIC DNA]</scope>
    <source>
        <strain evidence="2">DSM 21204</strain>
    </source>
</reference>
<keyword evidence="1" id="KW-0732">Signal</keyword>
<protein>
    <submittedName>
        <fullName evidence="2">Preprotein translocase subunit SecG</fullName>
    </submittedName>
</protein>
<evidence type="ECO:0000313" key="2">
    <source>
        <dbReference type="EMBL" id="MDQ0513910.1"/>
    </source>
</evidence>
<sequence>MKKMNFLKRSRFWMASLGLFTTSTLVLAACANNAENQKEEPNQPESQKPK</sequence>
<accession>A0ABU0LYZ6</accession>